<accession>A0A4D9DZ02</accession>
<reference evidence="1 2" key="2">
    <citation type="submission" date="2019-04" db="EMBL/GenBank/DDBJ databases">
        <title>The genome sequence of big-headed turtle.</title>
        <authorList>
            <person name="Gong S."/>
        </authorList>
    </citation>
    <scope>NUCLEOTIDE SEQUENCE [LARGE SCALE GENOMIC DNA]</scope>
    <source>
        <strain evidence="1">DO16091913</strain>
        <tissue evidence="1">Muscle</tissue>
    </source>
</reference>
<name>A0A4D9DZ02_9SAUR</name>
<organism evidence="1 2">
    <name type="scientific">Platysternon megacephalum</name>
    <name type="common">big-headed turtle</name>
    <dbReference type="NCBI Taxonomy" id="55544"/>
    <lineage>
        <taxon>Eukaryota</taxon>
        <taxon>Metazoa</taxon>
        <taxon>Chordata</taxon>
        <taxon>Craniata</taxon>
        <taxon>Vertebrata</taxon>
        <taxon>Euteleostomi</taxon>
        <taxon>Archelosauria</taxon>
        <taxon>Testudinata</taxon>
        <taxon>Testudines</taxon>
        <taxon>Cryptodira</taxon>
        <taxon>Durocryptodira</taxon>
        <taxon>Testudinoidea</taxon>
        <taxon>Platysternidae</taxon>
        <taxon>Platysternon</taxon>
    </lineage>
</organism>
<evidence type="ECO:0000313" key="1">
    <source>
        <dbReference type="EMBL" id="TFK03371.1"/>
    </source>
</evidence>
<proteinExistence type="predicted"/>
<protein>
    <submittedName>
        <fullName evidence="1">RNA-binding protein MEX3D</fullName>
    </submittedName>
</protein>
<gene>
    <name evidence="1" type="ORF">DR999_PMT14243</name>
</gene>
<dbReference type="Proteomes" id="UP000297703">
    <property type="component" value="Unassembled WGS sequence"/>
</dbReference>
<keyword evidence="2" id="KW-1185">Reference proteome</keyword>
<evidence type="ECO:0000313" key="2">
    <source>
        <dbReference type="Proteomes" id="UP000297703"/>
    </source>
</evidence>
<dbReference type="AlphaFoldDB" id="A0A4D9DZ02"/>
<reference evidence="1 2" key="1">
    <citation type="submission" date="2019-04" db="EMBL/GenBank/DDBJ databases">
        <title>Draft genome of the big-headed turtle Platysternon megacephalum.</title>
        <authorList>
            <person name="Gong S."/>
        </authorList>
    </citation>
    <scope>NUCLEOTIDE SEQUENCE [LARGE SCALE GENOMIC DNA]</scope>
    <source>
        <strain evidence="1">DO16091913</strain>
        <tissue evidence="1">Muscle</tissue>
    </source>
</reference>
<dbReference type="EMBL" id="QXTE01000159">
    <property type="protein sequence ID" value="TFK03371.1"/>
    <property type="molecule type" value="Genomic_DNA"/>
</dbReference>
<sequence>MPMCYKDTGVWAQACQPHHQYQGPKGDQEMLIGNFICCVRNLVPSKRCVTIFDLSQETEKEEAKTMTVENLFQHSSVHSNLPAKYFKLDAHILYVNMAENAAQTVGKQVLSLPGSIDLVSTGVDRS</sequence>
<comment type="caution">
    <text evidence="1">The sequence shown here is derived from an EMBL/GenBank/DDBJ whole genome shotgun (WGS) entry which is preliminary data.</text>
</comment>